<gene>
    <name evidence="2" type="ORF">F5Z01DRAFT_102199</name>
</gene>
<keyword evidence="3" id="KW-1185">Reference proteome</keyword>
<feature type="compositionally biased region" description="Polar residues" evidence="1">
    <location>
        <begin position="73"/>
        <end position="86"/>
    </location>
</feature>
<feature type="compositionally biased region" description="Basic and acidic residues" evidence="1">
    <location>
        <begin position="1"/>
        <end position="11"/>
    </location>
</feature>
<dbReference type="EMBL" id="MU251254">
    <property type="protein sequence ID" value="KAG9254305.1"/>
    <property type="molecule type" value="Genomic_DNA"/>
</dbReference>
<comment type="caution">
    <text evidence="2">The sequence shown here is derived from an EMBL/GenBank/DDBJ whole genome shotgun (WGS) entry which is preliminary data.</text>
</comment>
<feature type="compositionally biased region" description="Low complexity" evidence="1">
    <location>
        <begin position="104"/>
        <end position="114"/>
    </location>
</feature>
<accession>A0A9P7ZLN7</accession>
<feature type="compositionally biased region" description="Acidic residues" evidence="1">
    <location>
        <begin position="37"/>
        <end position="48"/>
    </location>
</feature>
<dbReference type="AlphaFoldDB" id="A0A9P7ZLN7"/>
<feature type="region of interest" description="Disordered" evidence="1">
    <location>
        <begin position="1"/>
        <end position="183"/>
    </location>
</feature>
<protein>
    <submittedName>
        <fullName evidence="2">Uncharacterized protein</fullName>
    </submittedName>
</protein>
<feature type="compositionally biased region" description="Polar residues" evidence="1">
    <location>
        <begin position="13"/>
        <end position="22"/>
    </location>
</feature>
<organism evidence="2 3">
    <name type="scientific">Emericellopsis atlantica</name>
    <dbReference type="NCBI Taxonomy" id="2614577"/>
    <lineage>
        <taxon>Eukaryota</taxon>
        <taxon>Fungi</taxon>
        <taxon>Dikarya</taxon>
        <taxon>Ascomycota</taxon>
        <taxon>Pezizomycotina</taxon>
        <taxon>Sordariomycetes</taxon>
        <taxon>Hypocreomycetidae</taxon>
        <taxon>Hypocreales</taxon>
        <taxon>Bionectriaceae</taxon>
        <taxon>Emericellopsis</taxon>
    </lineage>
</organism>
<name>A0A9P7ZLN7_9HYPO</name>
<feature type="region of interest" description="Disordered" evidence="1">
    <location>
        <begin position="224"/>
        <end position="253"/>
    </location>
</feature>
<reference evidence="2" key="1">
    <citation type="journal article" date="2021" name="IMA Fungus">
        <title>Genomic characterization of three marine fungi, including Emericellopsis atlantica sp. nov. with signatures of a generalist lifestyle and marine biomass degradation.</title>
        <authorList>
            <person name="Hagestad O.C."/>
            <person name="Hou L."/>
            <person name="Andersen J.H."/>
            <person name="Hansen E.H."/>
            <person name="Altermark B."/>
            <person name="Li C."/>
            <person name="Kuhnert E."/>
            <person name="Cox R.J."/>
            <person name="Crous P.W."/>
            <person name="Spatafora J.W."/>
            <person name="Lail K."/>
            <person name="Amirebrahimi M."/>
            <person name="Lipzen A."/>
            <person name="Pangilinan J."/>
            <person name="Andreopoulos W."/>
            <person name="Hayes R.D."/>
            <person name="Ng V."/>
            <person name="Grigoriev I.V."/>
            <person name="Jackson S.A."/>
            <person name="Sutton T.D.S."/>
            <person name="Dobson A.D.W."/>
            <person name="Rama T."/>
        </authorList>
    </citation>
    <scope>NUCLEOTIDE SEQUENCE</scope>
    <source>
        <strain evidence="2">TS7</strain>
    </source>
</reference>
<proteinExistence type="predicted"/>
<dbReference type="Proteomes" id="UP000887229">
    <property type="component" value="Unassembled WGS sequence"/>
</dbReference>
<dbReference type="GeneID" id="70288228"/>
<feature type="region of interest" description="Disordered" evidence="1">
    <location>
        <begin position="395"/>
        <end position="420"/>
    </location>
</feature>
<feature type="compositionally biased region" description="Polar residues" evidence="1">
    <location>
        <begin position="128"/>
        <end position="138"/>
    </location>
</feature>
<feature type="compositionally biased region" description="Basic and acidic residues" evidence="1">
    <location>
        <begin position="57"/>
        <end position="66"/>
    </location>
</feature>
<evidence type="ECO:0000313" key="3">
    <source>
        <dbReference type="Proteomes" id="UP000887229"/>
    </source>
</evidence>
<evidence type="ECO:0000313" key="2">
    <source>
        <dbReference type="EMBL" id="KAG9254305.1"/>
    </source>
</evidence>
<feature type="compositionally biased region" description="Basic and acidic residues" evidence="1">
    <location>
        <begin position="164"/>
        <end position="176"/>
    </location>
</feature>
<dbReference type="RefSeq" id="XP_046118229.1">
    <property type="nucleotide sequence ID" value="XM_046257325.1"/>
</dbReference>
<sequence length="420" mass="47988">MKRRWQGDRRPAQANTSSTQAHSDPIPPAKIKFETSSDVDTDDSEGEQASESAITMKEPEPKRARFDQGAPRTPSQPQLSSPNTATPRWAPSQPRASFKDPRNVVPHIPHIVTPVPLPHRPASPRVAPTSNNQHQFPQARSRHYAPNNKNERRPYNPPTPQNHSRFDQLPDADRPDPSLYSQVGDNASRQTLFQRANQRGQFIQAHMQRIQQVIMKEKEVNERLATAKKESEQQKQELEQLRKQHEEDKQSLQNQLDEQTAFGKDMQTRKNNILAKKRLHKKDAEELRGETATLQEKLKASEDEIASLKKSITQTKKLNADLGVEKRAFKDKKLELKQTVNELTQEQTELKQKVDTMSRVKGELEAKIGSQERFISFVLNGRSVEDVEREMTESYRKQVRDALRPIASHSSPRAPKPESS</sequence>
<evidence type="ECO:0000256" key="1">
    <source>
        <dbReference type="SAM" id="MobiDB-lite"/>
    </source>
</evidence>
<feature type="compositionally biased region" description="Basic and acidic residues" evidence="1">
    <location>
        <begin position="224"/>
        <end position="250"/>
    </location>
</feature>